<protein>
    <submittedName>
        <fullName evidence="1">Uncharacterized protein</fullName>
    </submittedName>
</protein>
<organism evidence="1 2">
    <name type="scientific">Nephila pilipes</name>
    <name type="common">Giant wood spider</name>
    <name type="synonym">Nephila maculata</name>
    <dbReference type="NCBI Taxonomy" id="299642"/>
    <lineage>
        <taxon>Eukaryota</taxon>
        <taxon>Metazoa</taxon>
        <taxon>Ecdysozoa</taxon>
        <taxon>Arthropoda</taxon>
        <taxon>Chelicerata</taxon>
        <taxon>Arachnida</taxon>
        <taxon>Araneae</taxon>
        <taxon>Araneomorphae</taxon>
        <taxon>Entelegynae</taxon>
        <taxon>Araneoidea</taxon>
        <taxon>Nephilidae</taxon>
        <taxon>Nephila</taxon>
    </lineage>
</organism>
<evidence type="ECO:0000313" key="2">
    <source>
        <dbReference type="Proteomes" id="UP000887013"/>
    </source>
</evidence>
<name>A0A8X6TK11_NEPPI</name>
<evidence type="ECO:0000313" key="1">
    <source>
        <dbReference type="EMBL" id="GFT18080.1"/>
    </source>
</evidence>
<dbReference type="PANTHER" id="PTHR22955:SF77">
    <property type="entry name" value="ASPARTIC PUTATIVE DOMAIN-CONTAINING PROTEIN-RELATED"/>
    <property type="match status" value="1"/>
</dbReference>
<accession>A0A8X6TK11</accession>
<dbReference type="AlphaFoldDB" id="A0A8X6TK11"/>
<dbReference type="OrthoDB" id="6423242at2759"/>
<keyword evidence="2" id="KW-1185">Reference proteome</keyword>
<gene>
    <name evidence="1" type="primary">AVEN_7635_1</name>
    <name evidence="1" type="ORF">NPIL_99371</name>
</gene>
<comment type="caution">
    <text evidence="1">The sequence shown here is derived from an EMBL/GenBank/DDBJ whole genome shotgun (WGS) entry which is preliminary data.</text>
</comment>
<proteinExistence type="predicted"/>
<dbReference type="EMBL" id="BMAW01105158">
    <property type="protein sequence ID" value="GFT18080.1"/>
    <property type="molecule type" value="Genomic_DNA"/>
</dbReference>
<dbReference type="PANTHER" id="PTHR22955">
    <property type="entry name" value="RETROTRANSPOSON"/>
    <property type="match status" value="1"/>
</dbReference>
<reference evidence="1" key="1">
    <citation type="submission" date="2020-08" db="EMBL/GenBank/DDBJ databases">
        <title>Multicomponent nature underlies the extraordinary mechanical properties of spider dragline silk.</title>
        <authorList>
            <person name="Kono N."/>
            <person name="Nakamura H."/>
            <person name="Mori M."/>
            <person name="Yoshida Y."/>
            <person name="Ohtoshi R."/>
            <person name="Malay A.D."/>
            <person name="Moran D.A.P."/>
            <person name="Tomita M."/>
            <person name="Numata K."/>
            <person name="Arakawa K."/>
        </authorList>
    </citation>
    <scope>NUCLEOTIDE SEQUENCE</scope>
</reference>
<sequence>MITKLIERKYCVAAIKEELTPYLELSACLFLAHFIQKVYASLKLDIGEVVLHIDSTITLPWLSITLSKLKKFVGNRVSKIQSLNEHYKWKHISSNNKPAGIISRECYPLQLIPNDLWWFGS</sequence>
<dbReference type="Proteomes" id="UP000887013">
    <property type="component" value="Unassembled WGS sequence"/>
</dbReference>